<dbReference type="GeneID" id="108819656"/>
<proteinExistence type="predicted"/>
<dbReference type="AlphaFoldDB" id="A0A6J0KJS3"/>
<reference evidence="6" key="2">
    <citation type="submission" date="2025-08" db="UniProtKB">
        <authorList>
            <consortium name="RefSeq"/>
        </authorList>
    </citation>
    <scope>IDENTIFICATION</scope>
    <source>
        <tissue evidence="6">Leaf</tissue>
    </source>
</reference>
<reference evidence="5" key="1">
    <citation type="journal article" date="2019" name="Database">
        <title>The radish genome database (RadishGD): an integrated information resource for radish genomics.</title>
        <authorList>
            <person name="Yu H.J."/>
            <person name="Baek S."/>
            <person name="Lee Y.J."/>
            <person name="Cho A."/>
            <person name="Mun J.H."/>
        </authorList>
    </citation>
    <scope>NUCLEOTIDE SEQUENCE [LARGE SCALE GENOMIC DNA]</scope>
    <source>
        <strain evidence="5">cv. WK10039</strain>
    </source>
</reference>
<dbReference type="OrthoDB" id="439808at2759"/>
<evidence type="ECO:0000256" key="2">
    <source>
        <dbReference type="PROSITE-ProRule" id="PRU00176"/>
    </source>
</evidence>
<dbReference type="InterPro" id="IPR000504">
    <property type="entry name" value="RRM_dom"/>
</dbReference>
<keyword evidence="1 2" id="KW-0694">RNA-binding</keyword>
<dbReference type="InterPro" id="IPR012677">
    <property type="entry name" value="Nucleotide-bd_a/b_plait_sf"/>
</dbReference>
<dbReference type="RefSeq" id="XP_018448212.1">
    <property type="nucleotide sequence ID" value="XM_018592710.1"/>
</dbReference>
<protein>
    <submittedName>
        <fullName evidence="6">RNA-binding protein CP31B, chloroplastic-like</fullName>
    </submittedName>
</protein>
<dbReference type="PANTHER" id="PTHR48025:SF3">
    <property type="entry name" value="31 KDA RIBONUCLEOPROTEIN, CHLOROPLASTIC-RELATED"/>
    <property type="match status" value="1"/>
</dbReference>
<evidence type="ECO:0000259" key="4">
    <source>
        <dbReference type="PROSITE" id="PS50102"/>
    </source>
</evidence>
<dbReference type="GO" id="GO:0009535">
    <property type="term" value="C:chloroplast thylakoid membrane"/>
    <property type="evidence" value="ECO:0007669"/>
    <property type="project" value="TreeGrafter"/>
</dbReference>
<evidence type="ECO:0000313" key="6">
    <source>
        <dbReference type="RefSeq" id="XP_018448212.1"/>
    </source>
</evidence>
<dbReference type="SUPFAM" id="SSF54928">
    <property type="entry name" value="RNA-binding domain, RBD"/>
    <property type="match status" value="1"/>
</dbReference>
<dbReference type="Pfam" id="PF00076">
    <property type="entry name" value="RRM_1"/>
    <property type="match status" value="1"/>
</dbReference>
<gene>
    <name evidence="6" type="primary">LOC108819656</name>
</gene>
<evidence type="ECO:0000256" key="3">
    <source>
        <dbReference type="SAM" id="MobiDB-lite"/>
    </source>
</evidence>
<feature type="domain" description="RRM" evidence="4">
    <location>
        <begin position="80"/>
        <end position="147"/>
    </location>
</feature>
<organism evidence="5 6">
    <name type="scientific">Raphanus sativus</name>
    <name type="common">Radish</name>
    <name type="synonym">Raphanus raphanistrum var. sativus</name>
    <dbReference type="NCBI Taxonomy" id="3726"/>
    <lineage>
        <taxon>Eukaryota</taxon>
        <taxon>Viridiplantae</taxon>
        <taxon>Streptophyta</taxon>
        <taxon>Embryophyta</taxon>
        <taxon>Tracheophyta</taxon>
        <taxon>Spermatophyta</taxon>
        <taxon>Magnoliopsida</taxon>
        <taxon>eudicotyledons</taxon>
        <taxon>Gunneridae</taxon>
        <taxon>Pentapetalae</taxon>
        <taxon>rosids</taxon>
        <taxon>malvids</taxon>
        <taxon>Brassicales</taxon>
        <taxon>Brassicaceae</taxon>
        <taxon>Brassiceae</taxon>
        <taxon>Raphanus</taxon>
    </lineage>
</organism>
<evidence type="ECO:0000313" key="5">
    <source>
        <dbReference type="Proteomes" id="UP000504610"/>
    </source>
</evidence>
<dbReference type="GO" id="GO:0003729">
    <property type="term" value="F:mRNA binding"/>
    <property type="evidence" value="ECO:0007669"/>
    <property type="project" value="TreeGrafter"/>
</dbReference>
<dbReference type="SMART" id="SM00360">
    <property type="entry name" value="RRM"/>
    <property type="match status" value="1"/>
</dbReference>
<dbReference type="PANTHER" id="PTHR48025">
    <property type="entry name" value="OS02G0815200 PROTEIN"/>
    <property type="match status" value="1"/>
</dbReference>
<dbReference type="InterPro" id="IPR050502">
    <property type="entry name" value="Euk_RNA-bind_prot"/>
</dbReference>
<accession>A0A6J0KJS3</accession>
<dbReference type="Gene3D" id="3.30.70.330">
    <property type="match status" value="1"/>
</dbReference>
<feature type="region of interest" description="Disordered" evidence="3">
    <location>
        <begin position="15"/>
        <end position="46"/>
    </location>
</feature>
<evidence type="ECO:0000256" key="1">
    <source>
        <dbReference type="ARBA" id="ARBA00022884"/>
    </source>
</evidence>
<dbReference type="InterPro" id="IPR035979">
    <property type="entry name" value="RBD_domain_sf"/>
</dbReference>
<keyword evidence="5" id="KW-1185">Reference proteome</keyword>
<dbReference type="Proteomes" id="UP000504610">
    <property type="component" value="Chromosome 8"/>
</dbReference>
<dbReference type="KEGG" id="rsz:108819656"/>
<sequence>MVPPILAFPNCFSFSRRNSSSPPPRRVPASLSHGDKIDDSGDEIDDSSDKTLVFHFSVVTLTRRNLVSEGGDFQEPPEEAKLFVGNLAYDADSQALATLFQQAGTVEIAEVIYNRETDQSRGFGFVTMSTVEEAETAVEKFNRYWRH</sequence>
<dbReference type="PROSITE" id="PS50102">
    <property type="entry name" value="RRM"/>
    <property type="match status" value="1"/>
</dbReference>
<name>A0A6J0KJS3_RAPSA</name>
<dbReference type="GO" id="GO:1901259">
    <property type="term" value="P:chloroplast rRNA processing"/>
    <property type="evidence" value="ECO:0007669"/>
    <property type="project" value="TreeGrafter"/>
</dbReference>